<dbReference type="EMBL" id="MZZJ01000005">
    <property type="protein sequence ID" value="RXE52672.1"/>
    <property type="molecule type" value="Genomic_DNA"/>
</dbReference>
<name>A0A4Q0HVF4_PSEAZ</name>
<accession>A0A4Q0HVF4</accession>
<dbReference type="Proteomes" id="UP000290481">
    <property type="component" value="Unassembled WGS sequence"/>
</dbReference>
<reference evidence="1 2" key="1">
    <citation type="submission" date="2017-03" db="EMBL/GenBank/DDBJ databases">
        <title>Pseudomonas azotoformans: Salt tolerant bacteria having multiple plant growth promoting attributes.</title>
        <authorList>
            <person name="Srivastava A.K."/>
            <person name="Sharma A."/>
            <person name="Srivastava A.K."/>
            <person name="Jamali H."/>
            <person name="Yadav J."/>
            <person name="Srivastava R."/>
            <person name="Kashyap P.L."/>
            <person name="Chakdar H."/>
            <person name="Saxena A.K."/>
        </authorList>
    </citation>
    <scope>NUCLEOTIDE SEQUENCE [LARGE SCALE GENOMIC DNA]</scope>
    <source>
        <strain evidence="1 2">SC 14</strain>
    </source>
</reference>
<proteinExistence type="predicted"/>
<sequence>MAMLTIKDFVNLMSLYVQLRLSLGLAICYYVKRVGLTVKHQRRLSLILSMSYFKHVALVKKIF</sequence>
<comment type="caution">
    <text evidence="1">The sequence shown here is derived from an EMBL/GenBank/DDBJ whole genome shotgun (WGS) entry which is preliminary data.</text>
</comment>
<organism evidence="1 2">
    <name type="scientific">Pseudomonas azotoformans</name>
    <dbReference type="NCBI Taxonomy" id="47878"/>
    <lineage>
        <taxon>Bacteria</taxon>
        <taxon>Pseudomonadati</taxon>
        <taxon>Pseudomonadota</taxon>
        <taxon>Gammaproteobacteria</taxon>
        <taxon>Pseudomonadales</taxon>
        <taxon>Pseudomonadaceae</taxon>
        <taxon>Pseudomonas</taxon>
    </lineage>
</organism>
<gene>
    <name evidence="1" type="ORF">B4O85_15100</name>
</gene>
<protein>
    <submittedName>
        <fullName evidence="1">Uncharacterized protein</fullName>
    </submittedName>
</protein>
<dbReference type="AlphaFoldDB" id="A0A4Q0HVF4"/>
<evidence type="ECO:0000313" key="2">
    <source>
        <dbReference type="Proteomes" id="UP000290481"/>
    </source>
</evidence>
<evidence type="ECO:0000313" key="1">
    <source>
        <dbReference type="EMBL" id="RXE52672.1"/>
    </source>
</evidence>